<comment type="caution">
    <text evidence="8">The sequence shown here is derived from an EMBL/GenBank/DDBJ whole genome shotgun (WGS) entry which is preliminary data.</text>
</comment>
<dbReference type="PROSITE" id="PS00491">
    <property type="entry name" value="PROLINE_PEPTIDASE"/>
    <property type="match status" value="1"/>
</dbReference>
<keyword evidence="2 5" id="KW-0479">Metal-binding</keyword>
<dbReference type="InterPro" id="IPR036005">
    <property type="entry name" value="Creatinase/aminopeptidase-like"/>
</dbReference>
<dbReference type="GO" id="GO:0046872">
    <property type="term" value="F:metal ion binding"/>
    <property type="evidence" value="ECO:0007669"/>
    <property type="project" value="UniProtKB-KW"/>
</dbReference>
<dbReference type="AlphaFoldDB" id="A0A7V2SJ93"/>
<organism evidence="8">
    <name type="scientific">Nitratifractor salsuginis</name>
    <dbReference type="NCBI Taxonomy" id="269261"/>
    <lineage>
        <taxon>Bacteria</taxon>
        <taxon>Pseudomonadati</taxon>
        <taxon>Campylobacterota</taxon>
        <taxon>Epsilonproteobacteria</taxon>
        <taxon>Campylobacterales</taxon>
        <taxon>Sulfurovaceae</taxon>
        <taxon>Nitratifractor</taxon>
    </lineage>
</organism>
<dbReference type="GO" id="GO:0008237">
    <property type="term" value="F:metallopeptidase activity"/>
    <property type="evidence" value="ECO:0007669"/>
    <property type="project" value="UniProtKB-KW"/>
</dbReference>
<reference evidence="8" key="1">
    <citation type="journal article" date="2020" name="mSystems">
        <title>Genome- and Community-Level Interaction Insights into Carbon Utilization and Element Cycling Functions of Hydrothermarchaeota in Hydrothermal Sediment.</title>
        <authorList>
            <person name="Zhou Z."/>
            <person name="Liu Y."/>
            <person name="Xu W."/>
            <person name="Pan J."/>
            <person name="Luo Z.H."/>
            <person name="Li M."/>
        </authorList>
    </citation>
    <scope>NUCLEOTIDE SEQUENCE [LARGE SCALE GENOMIC DNA]</scope>
    <source>
        <strain evidence="8">HyVt-513</strain>
    </source>
</reference>
<dbReference type="InterPro" id="IPR050659">
    <property type="entry name" value="Peptidase_M24B"/>
</dbReference>
<feature type="non-terminal residue" evidence="8">
    <location>
        <position position="307"/>
    </location>
</feature>
<evidence type="ECO:0000259" key="6">
    <source>
        <dbReference type="Pfam" id="PF00557"/>
    </source>
</evidence>
<gene>
    <name evidence="8" type="ORF">ENJ74_04140</name>
</gene>
<accession>A0A7V2SJ93</accession>
<dbReference type="InterPro" id="IPR029149">
    <property type="entry name" value="Creatin/AminoP/Spt16_N"/>
</dbReference>
<dbReference type="SUPFAM" id="SSF55920">
    <property type="entry name" value="Creatinase/aminopeptidase"/>
    <property type="match status" value="1"/>
</dbReference>
<evidence type="ECO:0000256" key="1">
    <source>
        <dbReference type="ARBA" id="ARBA00022670"/>
    </source>
</evidence>
<dbReference type="Proteomes" id="UP000885722">
    <property type="component" value="Unassembled WGS sequence"/>
</dbReference>
<dbReference type="PANTHER" id="PTHR46112:SF3">
    <property type="entry name" value="AMINOPEPTIDASE YPDF"/>
    <property type="match status" value="1"/>
</dbReference>
<dbReference type="Pfam" id="PF00557">
    <property type="entry name" value="Peptidase_M24"/>
    <property type="match status" value="1"/>
</dbReference>
<dbReference type="EMBL" id="DRNO01000278">
    <property type="protein sequence ID" value="HFC04042.1"/>
    <property type="molecule type" value="Genomic_DNA"/>
</dbReference>
<dbReference type="Gene3D" id="3.90.230.10">
    <property type="entry name" value="Creatinase/methionine aminopeptidase superfamily"/>
    <property type="match status" value="1"/>
</dbReference>
<comment type="similarity">
    <text evidence="5">Belongs to the peptidase M24B family.</text>
</comment>
<dbReference type="PANTHER" id="PTHR46112">
    <property type="entry name" value="AMINOPEPTIDASE"/>
    <property type="match status" value="1"/>
</dbReference>
<dbReference type="InterPro" id="IPR000587">
    <property type="entry name" value="Creatinase_N"/>
</dbReference>
<keyword evidence="3" id="KW-0378">Hydrolase</keyword>
<dbReference type="GO" id="GO:0006508">
    <property type="term" value="P:proteolysis"/>
    <property type="evidence" value="ECO:0007669"/>
    <property type="project" value="UniProtKB-KW"/>
</dbReference>
<dbReference type="InterPro" id="IPR001131">
    <property type="entry name" value="Peptidase_M24B_aminopep-P_CS"/>
</dbReference>
<protein>
    <submittedName>
        <fullName evidence="8">M24 family metallopeptidase</fullName>
    </submittedName>
</protein>
<evidence type="ECO:0000256" key="5">
    <source>
        <dbReference type="RuleBase" id="RU000590"/>
    </source>
</evidence>
<feature type="domain" description="Creatinase N-terminal" evidence="7">
    <location>
        <begin position="4"/>
        <end position="84"/>
    </location>
</feature>
<dbReference type="Gene3D" id="3.40.350.10">
    <property type="entry name" value="Creatinase/prolidase N-terminal domain"/>
    <property type="match status" value="1"/>
</dbReference>
<evidence type="ECO:0000256" key="3">
    <source>
        <dbReference type="ARBA" id="ARBA00022801"/>
    </source>
</evidence>
<feature type="domain" description="Peptidase M24" evidence="6">
    <location>
        <begin position="119"/>
        <end position="307"/>
    </location>
</feature>
<dbReference type="InterPro" id="IPR000994">
    <property type="entry name" value="Pept_M24"/>
</dbReference>
<keyword evidence="1" id="KW-0645">Protease</keyword>
<name>A0A7V2SJ93_9BACT</name>
<dbReference type="Pfam" id="PF01321">
    <property type="entry name" value="Creatinase_N"/>
    <property type="match status" value="1"/>
</dbReference>
<keyword evidence="4" id="KW-0482">Metalloprotease</keyword>
<sequence length="307" mass="35029">MKNILLRDESALYYECGYSCDNAVYLRLGEEAWFFTDGRYAVEAREAVRGAEVVIVSDLYGAVAKRLKKSGIKRCAYDPKEWDCYAFGRLDPKGRIRWKAEPDWSHRRRIIKTKEEIEMLARAARAGAKAFDKIAKAFSEEGFGEDERALHFLAERILRKEGKRELSFDPIVAIGPNAAKPHARPTKRKLKKGDLLLLDAGVKYRRYCSDRTRTARAVKGFDFGTVQRFKSRKIQRAYDTVLKAHDRAIAKARSGMEARQVDALAREVIEKAGYGKYFVHSTGHGVGLDIHEMPYISTRSRTRIEDG</sequence>
<evidence type="ECO:0000313" key="8">
    <source>
        <dbReference type="EMBL" id="HFC04042.1"/>
    </source>
</evidence>
<evidence type="ECO:0000259" key="7">
    <source>
        <dbReference type="Pfam" id="PF01321"/>
    </source>
</evidence>
<proteinExistence type="inferred from homology"/>
<dbReference type="SUPFAM" id="SSF53092">
    <property type="entry name" value="Creatinase/prolidase N-terminal domain"/>
    <property type="match status" value="1"/>
</dbReference>
<evidence type="ECO:0000256" key="2">
    <source>
        <dbReference type="ARBA" id="ARBA00022723"/>
    </source>
</evidence>
<evidence type="ECO:0000256" key="4">
    <source>
        <dbReference type="ARBA" id="ARBA00023049"/>
    </source>
</evidence>